<evidence type="ECO:0000313" key="3">
    <source>
        <dbReference type="EMBL" id="KAF0739950.1"/>
    </source>
</evidence>
<keyword evidence="2" id="KW-0812">Transmembrane</keyword>
<reference evidence="3 4" key="1">
    <citation type="submission" date="2019-07" db="EMBL/GenBank/DDBJ databases">
        <title>Genomics analysis of Aphanomyces spp. identifies a new class of oomycete effector associated with host adaptation.</title>
        <authorList>
            <person name="Gaulin E."/>
        </authorList>
    </citation>
    <scope>NUCLEOTIDE SEQUENCE [LARGE SCALE GENOMIC DNA]</scope>
    <source>
        <strain evidence="3 4">ATCC 201684</strain>
    </source>
</reference>
<organism evidence="3 4">
    <name type="scientific">Aphanomyces euteiches</name>
    <dbReference type="NCBI Taxonomy" id="100861"/>
    <lineage>
        <taxon>Eukaryota</taxon>
        <taxon>Sar</taxon>
        <taxon>Stramenopiles</taxon>
        <taxon>Oomycota</taxon>
        <taxon>Saprolegniomycetes</taxon>
        <taxon>Saprolegniales</taxon>
        <taxon>Verrucalvaceae</taxon>
        <taxon>Aphanomyces</taxon>
    </lineage>
</organism>
<feature type="transmembrane region" description="Helical" evidence="2">
    <location>
        <begin position="69"/>
        <end position="87"/>
    </location>
</feature>
<evidence type="ECO:0008006" key="5">
    <source>
        <dbReference type="Google" id="ProtNLM"/>
    </source>
</evidence>
<feature type="transmembrane region" description="Helical" evidence="2">
    <location>
        <begin position="312"/>
        <end position="332"/>
    </location>
</feature>
<dbReference type="VEuPathDB" id="FungiDB:AeMF1_007234"/>
<proteinExistence type="predicted"/>
<accession>A0A6G0XHY6</accession>
<feature type="transmembrane region" description="Helical" evidence="2">
    <location>
        <begin position="177"/>
        <end position="200"/>
    </location>
</feature>
<name>A0A6G0XHY6_9STRA</name>
<dbReference type="EMBL" id="VJMJ01000056">
    <property type="protein sequence ID" value="KAF0739950.1"/>
    <property type="molecule type" value="Genomic_DNA"/>
</dbReference>
<feature type="transmembrane region" description="Helical" evidence="2">
    <location>
        <begin position="36"/>
        <end position="57"/>
    </location>
</feature>
<evidence type="ECO:0000313" key="4">
    <source>
        <dbReference type="Proteomes" id="UP000481153"/>
    </source>
</evidence>
<evidence type="ECO:0000256" key="1">
    <source>
        <dbReference type="SAM" id="MobiDB-lite"/>
    </source>
</evidence>
<keyword evidence="2" id="KW-1133">Transmembrane helix</keyword>
<gene>
    <name evidence="3" type="ORF">Ae201684_004531</name>
</gene>
<dbReference type="AlphaFoldDB" id="A0A6G0XHY6"/>
<comment type="caution">
    <text evidence="3">The sequence shown here is derived from an EMBL/GenBank/DDBJ whole genome shotgun (WGS) entry which is preliminary data.</text>
</comment>
<protein>
    <recommendedName>
        <fullName evidence="5">THH1/TOM1/TOM3 domain-containing protein</fullName>
    </recommendedName>
</protein>
<feature type="transmembrane region" description="Helical" evidence="2">
    <location>
        <begin position="273"/>
        <end position="292"/>
    </location>
</feature>
<sequence length="368" mass="40998">MPEPCPFGHRGPRNKKGECTLSYLDGDLDLSQKYNALRITCAVVGIVGLLACIRKLYILRHVGGSSIQHQVYILLIVSSVAFIARSIDPMSYATIYPVWISGLLCDVASACLYTIMILYAAFYARVVVNPIEMVKYDFFIQGFQWLMIFLTWATFVGVRSIYLWSNPGRGTFQAWHILMQYSMGSILLFIISSTALYFGLQIHHRLKIIHEANERTLAIAKARKRAAASSCTQSPTHPQSPGPILLADDAAATDEMNHGIDMRILRVLILTELYALGVIGLQIWCLVSFVVHDKCILREEYNCSVVGGQCKMGFPFIPLVQFIGGVFFYWSFRKTRAASLSSTNSAAAPSPLVPPPRLPHASSSSRHR</sequence>
<evidence type="ECO:0000256" key="2">
    <source>
        <dbReference type="SAM" id="Phobius"/>
    </source>
</evidence>
<feature type="transmembrane region" description="Helical" evidence="2">
    <location>
        <begin position="145"/>
        <end position="165"/>
    </location>
</feature>
<keyword evidence="2" id="KW-0472">Membrane</keyword>
<feature type="transmembrane region" description="Helical" evidence="2">
    <location>
        <begin position="99"/>
        <end position="124"/>
    </location>
</feature>
<keyword evidence="4" id="KW-1185">Reference proteome</keyword>
<feature type="region of interest" description="Disordered" evidence="1">
    <location>
        <begin position="344"/>
        <end position="368"/>
    </location>
</feature>
<dbReference type="Proteomes" id="UP000481153">
    <property type="component" value="Unassembled WGS sequence"/>
</dbReference>